<keyword evidence="10" id="KW-1185">Reference proteome</keyword>
<comment type="caution">
    <text evidence="8">The sequence shown here is derived from an EMBL/GenBank/DDBJ whole genome shotgun (WGS) entry which is preliminary data.</text>
</comment>
<dbReference type="EMBL" id="CAMAPF010000966">
    <property type="protein sequence ID" value="CAH9131699.1"/>
    <property type="molecule type" value="Genomic_DNA"/>
</dbReference>
<evidence type="ECO:0000313" key="8">
    <source>
        <dbReference type="EMBL" id="CAH9079299.1"/>
    </source>
</evidence>
<sequence length="308" mass="34192">MGSCNIDETKVPVIDFEDFPVQSQKLIEACEEWGCARIVNCHSILPASLMSEMKQVVRSLFDLPQEIKERNKHILPISGYAPLNVINPFYESMGMYDMSSPQDVETFCSQLDASPSQRDIMIKYTKAAHEVIMEIGRKFGEGLSLTKGDVFEGWASQLRIIKYHFRPENMGSTGLATHTDAAVLTLLHDDDCVGGLQVITKSGELVAVDPLPGSVLLIIGDAAVIWSNGKFHNAKHRVICKDTDAADRFTIASFLLGPKEAAIEAPPELLGPDRKRLYVPATFHELRKIRVHNNLHNGEVLDLVRAKP</sequence>
<dbReference type="InterPro" id="IPR027443">
    <property type="entry name" value="IPNS-like_sf"/>
</dbReference>
<dbReference type="GO" id="GO:0002238">
    <property type="term" value="P:response to molecule of fungal origin"/>
    <property type="evidence" value="ECO:0007669"/>
    <property type="project" value="UniProtKB-ARBA"/>
</dbReference>
<dbReference type="PANTHER" id="PTHR47990">
    <property type="entry name" value="2-OXOGLUTARATE (2OG) AND FE(II)-DEPENDENT OXYGENASE SUPERFAMILY PROTEIN-RELATED"/>
    <property type="match status" value="1"/>
</dbReference>
<dbReference type="PROSITE" id="PS51471">
    <property type="entry name" value="FE2OG_OXY"/>
    <property type="match status" value="1"/>
</dbReference>
<evidence type="ECO:0000259" key="7">
    <source>
        <dbReference type="PROSITE" id="PS51471"/>
    </source>
</evidence>
<accession>A0AAV0CK27</accession>
<comment type="catalytic activity">
    <reaction evidence="5">
        <text>(E)-feruloyl-CoA + 2-oxoglutarate + O2 = (E)-6-hydroxyferuloyl-CoA + succinate + CO2</text>
        <dbReference type="Rhea" id="RHEA:57856"/>
        <dbReference type="ChEBI" id="CHEBI:15379"/>
        <dbReference type="ChEBI" id="CHEBI:16526"/>
        <dbReference type="ChEBI" id="CHEBI:16810"/>
        <dbReference type="ChEBI" id="CHEBI:30031"/>
        <dbReference type="ChEBI" id="CHEBI:87305"/>
        <dbReference type="ChEBI" id="CHEBI:142390"/>
        <dbReference type="EC" id="1.14.11.61"/>
    </reaction>
</comment>
<gene>
    <name evidence="9" type="ORF">CEPIT_LOCUS31598</name>
    <name evidence="8" type="ORF">CEPIT_LOCUS6828</name>
</gene>
<protein>
    <recommendedName>
        <fullName evidence="2">feruloyl-CoA 6-hydroxylase</fullName>
        <ecNumber evidence="2">1.14.11.61</ecNumber>
    </recommendedName>
</protein>
<reference evidence="8" key="1">
    <citation type="submission" date="2022-07" db="EMBL/GenBank/DDBJ databases">
        <authorList>
            <person name="Macas J."/>
            <person name="Novak P."/>
            <person name="Neumann P."/>
        </authorList>
    </citation>
    <scope>NUCLEOTIDE SEQUENCE</scope>
</reference>
<evidence type="ECO:0000256" key="3">
    <source>
        <dbReference type="ARBA" id="ARBA00022723"/>
    </source>
</evidence>
<evidence type="ECO:0000256" key="1">
    <source>
        <dbReference type="ARBA" id="ARBA00004918"/>
    </source>
</evidence>
<evidence type="ECO:0000256" key="5">
    <source>
        <dbReference type="ARBA" id="ARBA00048503"/>
    </source>
</evidence>
<dbReference type="Proteomes" id="UP001152523">
    <property type="component" value="Unassembled WGS sequence"/>
</dbReference>
<dbReference type="GO" id="GO:0016706">
    <property type="term" value="F:2-oxoglutarate-dependent dioxygenase activity"/>
    <property type="evidence" value="ECO:0007669"/>
    <property type="project" value="UniProtKB-ARBA"/>
</dbReference>
<dbReference type="Pfam" id="PF14226">
    <property type="entry name" value="DIOX_N"/>
    <property type="match status" value="1"/>
</dbReference>
<comment type="similarity">
    <text evidence="6">Belongs to the iron/ascorbate-dependent oxidoreductase family.</text>
</comment>
<dbReference type="InterPro" id="IPR050231">
    <property type="entry name" value="Iron_ascorbate_oxido_reductase"/>
</dbReference>
<dbReference type="InterPro" id="IPR026992">
    <property type="entry name" value="DIOX_N"/>
</dbReference>
<feature type="domain" description="Fe2OG dioxygenase" evidence="7">
    <location>
        <begin position="153"/>
        <end position="258"/>
    </location>
</feature>
<keyword evidence="6" id="KW-0560">Oxidoreductase</keyword>
<dbReference type="AlphaFoldDB" id="A0AAV0CK27"/>
<evidence type="ECO:0000313" key="10">
    <source>
        <dbReference type="Proteomes" id="UP001152523"/>
    </source>
</evidence>
<proteinExistence type="inferred from homology"/>
<dbReference type="Pfam" id="PF03171">
    <property type="entry name" value="2OG-FeII_Oxy"/>
    <property type="match status" value="1"/>
</dbReference>
<dbReference type="GO" id="GO:0046872">
    <property type="term" value="F:metal ion binding"/>
    <property type="evidence" value="ECO:0007669"/>
    <property type="project" value="UniProtKB-KW"/>
</dbReference>
<keyword evidence="4 6" id="KW-0408">Iron</keyword>
<evidence type="ECO:0000313" key="9">
    <source>
        <dbReference type="EMBL" id="CAH9131699.1"/>
    </source>
</evidence>
<evidence type="ECO:0000256" key="6">
    <source>
        <dbReference type="RuleBase" id="RU003682"/>
    </source>
</evidence>
<name>A0AAV0CK27_9ASTE</name>
<comment type="pathway">
    <text evidence="1">Phenylpropanoid metabolism.</text>
</comment>
<dbReference type="InterPro" id="IPR044861">
    <property type="entry name" value="IPNS-like_FE2OG_OXY"/>
</dbReference>
<dbReference type="EC" id="1.14.11.61" evidence="2"/>
<evidence type="ECO:0000256" key="4">
    <source>
        <dbReference type="ARBA" id="ARBA00023004"/>
    </source>
</evidence>
<dbReference type="GO" id="GO:0009805">
    <property type="term" value="P:coumarin biosynthetic process"/>
    <property type="evidence" value="ECO:0007669"/>
    <property type="project" value="UniProtKB-ARBA"/>
</dbReference>
<organism evidence="8 10">
    <name type="scientific">Cuscuta epithymum</name>
    <dbReference type="NCBI Taxonomy" id="186058"/>
    <lineage>
        <taxon>Eukaryota</taxon>
        <taxon>Viridiplantae</taxon>
        <taxon>Streptophyta</taxon>
        <taxon>Embryophyta</taxon>
        <taxon>Tracheophyta</taxon>
        <taxon>Spermatophyta</taxon>
        <taxon>Magnoliopsida</taxon>
        <taxon>eudicotyledons</taxon>
        <taxon>Gunneridae</taxon>
        <taxon>Pentapetalae</taxon>
        <taxon>asterids</taxon>
        <taxon>lamiids</taxon>
        <taxon>Solanales</taxon>
        <taxon>Convolvulaceae</taxon>
        <taxon>Cuscuteae</taxon>
        <taxon>Cuscuta</taxon>
        <taxon>Cuscuta subgen. Cuscuta</taxon>
    </lineage>
</organism>
<keyword evidence="3 6" id="KW-0479">Metal-binding</keyword>
<dbReference type="Gene3D" id="2.60.120.330">
    <property type="entry name" value="B-lactam Antibiotic, Isopenicillin N Synthase, Chain"/>
    <property type="match status" value="1"/>
</dbReference>
<dbReference type="SUPFAM" id="SSF51197">
    <property type="entry name" value="Clavaminate synthase-like"/>
    <property type="match status" value="1"/>
</dbReference>
<evidence type="ECO:0000256" key="2">
    <source>
        <dbReference type="ARBA" id="ARBA00012885"/>
    </source>
</evidence>
<dbReference type="InterPro" id="IPR005123">
    <property type="entry name" value="Oxoglu/Fe-dep_dioxygenase_dom"/>
</dbReference>
<dbReference type="EMBL" id="CAMAPF010000033">
    <property type="protein sequence ID" value="CAH9079299.1"/>
    <property type="molecule type" value="Genomic_DNA"/>
</dbReference>